<keyword evidence="2 8" id="KW-0813">Transport</keyword>
<dbReference type="InterPro" id="IPR043429">
    <property type="entry name" value="ArtM/GltK/GlnP/TcyL/YhdX-like"/>
</dbReference>
<keyword evidence="5" id="KW-0029">Amino-acid transport</keyword>
<protein>
    <submittedName>
        <fullName evidence="10">Amino acid ABC transporter permease</fullName>
    </submittedName>
</protein>
<dbReference type="Proteomes" id="UP000282930">
    <property type="component" value="Chromosome"/>
</dbReference>
<dbReference type="InterPro" id="IPR035906">
    <property type="entry name" value="MetI-like_sf"/>
</dbReference>
<dbReference type="Gene3D" id="1.10.3720.10">
    <property type="entry name" value="MetI-like"/>
    <property type="match status" value="1"/>
</dbReference>
<feature type="domain" description="ABC transmembrane type-1" evidence="9">
    <location>
        <begin position="17"/>
        <end position="207"/>
    </location>
</feature>
<keyword evidence="4 8" id="KW-0812">Transmembrane</keyword>
<evidence type="ECO:0000256" key="7">
    <source>
        <dbReference type="ARBA" id="ARBA00023136"/>
    </source>
</evidence>
<dbReference type="InterPro" id="IPR000515">
    <property type="entry name" value="MetI-like"/>
</dbReference>
<feature type="transmembrane region" description="Helical" evidence="8">
    <location>
        <begin position="48"/>
        <end position="73"/>
    </location>
</feature>
<sequence length="220" mass="24329">MAENVIIKYFPVLLKASVVTIELTAIAVTIGLVFGLIAALFRISKLKILNLIGSFYVWLFRGTPLLLQIFFIYYGLPKIIPALTLPAFLAGAIALIINSGAYTAEIIRAAILSIDKGQYEAAKALGMTYLQTMRYVIVPQTYKRLIPPIGNEFIALLKDSSLVSTIGMVELMRAAQLKASQTGRDAEIYIAALIIYLALTTVFSTIFNWLEKRLGRYEGQ</sequence>
<organism evidence="10 11">
    <name type="scientific">Caldicellulosiruptor changbaiensis</name>
    <dbReference type="NCBI Taxonomy" id="1222016"/>
    <lineage>
        <taxon>Bacteria</taxon>
        <taxon>Bacillati</taxon>
        <taxon>Bacillota</taxon>
        <taxon>Bacillota incertae sedis</taxon>
        <taxon>Caldicellulosiruptorales</taxon>
        <taxon>Caldicellulosiruptoraceae</taxon>
        <taxon>Caldicellulosiruptor</taxon>
    </lineage>
</organism>
<name>A0A3T0D747_9FIRM</name>
<dbReference type="SUPFAM" id="SSF161098">
    <property type="entry name" value="MetI-like"/>
    <property type="match status" value="1"/>
</dbReference>
<reference evidence="10 11" key="1">
    <citation type="submission" date="2018-12" db="EMBL/GenBank/DDBJ databases">
        <title>Genome sequence from the cellulolytic species, Caldicellulosiruptor changbaiensis.</title>
        <authorList>
            <person name="Blumer-Schuette S.E."/>
            <person name="Mendoza C."/>
        </authorList>
    </citation>
    <scope>NUCLEOTIDE SEQUENCE [LARGE SCALE GENOMIC DNA]</scope>
    <source>
        <strain evidence="10 11">CBS-Z</strain>
    </source>
</reference>
<keyword evidence="11" id="KW-1185">Reference proteome</keyword>
<evidence type="ECO:0000256" key="2">
    <source>
        <dbReference type="ARBA" id="ARBA00022448"/>
    </source>
</evidence>
<comment type="similarity">
    <text evidence="8">Belongs to the binding-protein-dependent transport system permease family.</text>
</comment>
<feature type="transmembrane region" description="Helical" evidence="8">
    <location>
        <begin position="188"/>
        <end position="210"/>
    </location>
</feature>
<dbReference type="RefSeq" id="WP_011916571.1">
    <property type="nucleotide sequence ID" value="NZ_CP034791.1"/>
</dbReference>
<dbReference type="EMBL" id="CP034791">
    <property type="protein sequence ID" value="AZT90917.1"/>
    <property type="molecule type" value="Genomic_DNA"/>
</dbReference>
<dbReference type="PROSITE" id="PS50928">
    <property type="entry name" value="ABC_TM1"/>
    <property type="match status" value="1"/>
</dbReference>
<feature type="transmembrane region" description="Helical" evidence="8">
    <location>
        <begin position="79"/>
        <end position="98"/>
    </location>
</feature>
<dbReference type="FunFam" id="1.10.3720.10:FF:000033">
    <property type="entry name" value="Polar amino acid ABC transporter permease"/>
    <property type="match status" value="1"/>
</dbReference>
<proteinExistence type="inferred from homology"/>
<evidence type="ECO:0000256" key="4">
    <source>
        <dbReference type="ARBA" id="ARBA00022692"/>
    </source>
</evidence>
<evidence type="ECO:0000313" key="10">
    <source>
        <dbReference type="EMBL" id="AZT90917.1"/>
    </source>
</evidence>
<comment type="subcellular location">
    <subcellularLocation>
        <location evidence="1 8">Cell membrane</location>
        <topology evidence="1 8">Multi-pass membrane protein</topology>
    </subcellularLocation>
</comment>
<evidence type="ECO:0000256" key="3">
    <source>
        <dbReference type="ARBA" id="ARBA00022475"/>
    </source>
</evidence>
<dbReference type="Pfam" id="PF00528">
    <property type="entry name" value="BPD_transp_1"/>
    <property type="match status" value="1"/>
</dbReference>
<dbReference type="GO" id="GO:0022857">
    <property type="term" value="F:transmembrane transporter activity"/>
    <property type="evidence" value="ECO:0007669"/>
    <property type="project" value="InterPro"/>
</dbReference>
<evidence type="ECO:0000256" key="8">
    <source>
        <dbReference type="RuleBase" id="RU363032"/>
    </source>
</evidence>
<evidence type="ECO:0000259" key="9">
    <source>
        <dbReference type="PROSITE" id="PS50928"/>
    </source>
</evidence>
<dbReference type="GO" id="GO:0006865">
    <property type="term" value="P:amino acid transport"/>
    <property type="evidence" value="ECO:0007669"/>
    <property type="project" value="UniProtKB-KW"/>
</dbReference>
<keyword evidence="6 8" id="KW-1133">Transmembrane helix</keyword>
<dbReference type="GO" id="GO:0043190">
    <property type="term" value="C:ATP-binding cassette (ABC) transporter complex"/>
    <property type="evidence" value="ECO:0007669"/>
    <property type="project" value="InterPro"/>
</dbReference>
<evidence type="ECO:0000256" key="1">
    <source>
        <dbReference type="ARBA" id="ARBA00004651"/>
    </source>
</evidence>
<accession>A0A3T0D747</accession>
<dbReference type="AlphaFoldDB" id="A0A3T0D747"/>
<dbReference type="KEGG" id="ccha:ELD05_09835"/>
<evidence type="ECO:0000256" key="5">
    <source>
        <dbReference type="ARBA" id="ARBA00022970"/>
    </source>
</evidence>
<evidence type="ECO:0000313" key="11">
    <source>
        <dbReference type="Proteomes" id="UP000282930"/>
    </source>
</evidence>
<dbReference type="InterPro" id="IPR010065">
    <property type="entry name" value="AA_ABC_transptr_permease_3TM"/>
</dbReference>
<dbReference type="NCBIfam" id="TIGR01726">
    <property type="entry name" value="HEQRo_perm_3TM"/>
    <property type="match status" value="1"/>
</dbReference>
<dbReference type="PANTHER" id="PTHR30614:SF0">
    <property type="entry name" value="L-CYSTINE TRANSPORT SYSTEM PERMEASE PROTEIN TCYL"/>
    <property type="match status" value="1"/>
</dbReference>
<keyword evidence="3" id="KW-1003">Cell membrane</keyword>
<gene>
    <name evidence="10" type="ORF">ELD05_09835</name>
</gene>
<dbReference type="PANTHER" id="PTHR30614">
    <property type="entry name" value="MEMBRANE COMPONENT OF AMINO ACID ABC TRANSPORTER"/>
    <property type="match status" value="1"/>
</dbReference>
<dbReference type="CDD" id="cd06261">
    <property type="entry name" value="TM_PBP2"/>
    <property type="match status" value="1"/>
</dbReference>
<feature type="transmembrane region" description="Helical" evidence="8">
    <location>
        <begin position="20"/>
        <end position="41"/>
    </location>
</feature>
<keyword evidence="7 8" id="KW-0472">Membrane</keyword>
<evidence type="ECO:0000256" key="6">
    <source>
        <dbReference type="ARBA" id="ARBA00022989"/>
    </source>
</evidence>